<reference evidence="6 7" key="1">
    <citation type="submission" date="2024-10" db="EMBL/GenBank/DDBJ databases">
        <title>Updated reference genomes for cyclostephanoid diatoms.</title>
        <authorList>
            <person name="Roberts W.R."/>
            <person name="Alverson A.J."/>
        </authorList>
    </citation>
    <scope>NUCLEOTIDE SEQUENCE [LARGE SCALE GENOMIC DNA]</scope>
    <source>
        <strain evidence="6 7">AJA276-08</strain>
    </source>
</reference>
<feature type="compositionally biased region" description="Acidic residues" evidence="5">
    <location>
        <begin position="111"/>
        <end position="124"/>
    </location>
</feature>
<feature type="compositionally biased region" description="Low complexity" evidence="5">
    <location>
        <begin position="125"/>
        <end position="149"/>
    </location>
</feature>
<sequence>SRSLHLSCARSIKTIVIVIYRHPSSPAAFLLRSRQQKPKKERKTSEISPPRPKKGVGGWGGADRDIMSSTTIRPIGPEDVIRVHGKHLIKSDGTRFFVRGVAFPTPPPPHEEEEEEEEDDDDDGITSSLSSSSSSHDGRTSSPPSSISSHGYDPEAWLAVLRQLRYDLAVNFNAIRLYRLRPDLVDYTEFFVGAASMGVYVIVPLTSDRDGGVLDRDMPAPDCYPPELFDFGTSALGKYMSHPNVLAGVVGNEVMDGEGAAWMAAPCVRAYSKDLRYFMDSMISTSTSTSSTTTTTTTETETETSSPRRGAPIPLLYASQDSSPMGGAALDKDESLRLTTDYLTCESMSMSGEDEEGGARGGSWCSSTQSYATNADGTPGPYFHLHESLKNASVPIIFTEMGCPHSQYDRDDPTRRERNGGARTWADVSIVTNEMADAWSGYVAYAYDGPPDFDMMSGGPWNGKDVLTPTADMYNFKMRLDEEEEEEDATTPGRVGSKTTTTDNDDDDRDRDAFFPPRRRCAKVKAELLSCCDVRVLDDDAMPSYFRTHEEGDAIDDHYHRSSSRYAGAAAAAAVALALYLTVRRASPRLHPIRQNGDDGGTTKYGSIPLS</sequence>
<feature type="region of interest" description="Disordered" evidence="5">
    <location>
        <begin position="591"/>
        <end position="611"/>
    </location>
</feature>
<gene>
    <name evidence="6" type="ORF">ACHAW5_007960</name>
</gene>
<evidence type="ECO:0000256" key="4">
    <source>
        <dbReference type="ARBA" id="ARBA00023180"/>
    </source>
</evidence>
<feature type="non-terminal residue" evidence="6">
    <location>
        <position position="1"/>
    </location>
</feature>
<keyword evidence="2" id="KW-0732">Signal</keyword>
<feature type="region of interest" description="Disordered" evidence="5">
    <location>
        <begin position="29"/>
        <end position="71"/>
    </location>
</feature>
<evidence type="ECO:0000256" key="1">
    <source>
        <dbReference type="ARBA" id="ARBA00007528"/>
    </source>
</evidence>
<feature type="compositionally biased region" description="Low complexity" evidence="5">
    <location>
        <begin position="285"/>
        <end position="305"/>
    </location>
</feature>
<comment type="similarity">
    <text evidence="1">Belongs to the glycosyl hydrolase 72 family.</text>
</comment>
<feature type="region of interest" description="Disordered" evidence="5">
    <location>
        <begin position="100"/>
        <end position="150"/>
    </location>
</feature>
<dbReference type="EMBL" id="JALLAZ020001444">
    <property type="protein sequence ID" value="KAL3774839.1"/>
    <property type="molecule type" value="Genomic_DNA"/>
</dbReference>
<dbReference type="AlphaFoldDB" id="A0ABD3NH27"/>
<dbReference type="Pfam" id="PF03198">
    <property type="entry name" value="Glyco_hydro_72"/>
    <property type="match status" value="1"/>
</dbReference>
<proteinExistence type="inferred from homology"/>
<feature type="region of interest" description="Disordered" evidence="5">
    <location>
        <begin position="481"/>
        <end position="513"/>
    </location>
</feature>
<evidence type="ECO:0000256" key="5">
    <source>
        <dbReference type="SAM" id="MobiDB-lite"/>
    </source>
</evidence>
<dbReference type="InterPro" id="IPR004886">
    <property type="entry name" value="Glucanosyltransferase"/>
</dbReference>
<evidence type="ECO:0000256" key="3">
    <source>
        <dbReference type="ARBA" id="ARBA00023157"/>
    </source>
</evidence>
<dbReference type="PANTHER" id="PTHR31468:SF2">
    <property type="entry name" value="1,3-BETA-GLUCANOSYLTRANSFERASE GAS1"/>
    <property type="match status" value="1"/>
</dbReference>
<evidence type="ECO:0008006" key="8">
    <source>
        <dbReference type="Google" id="ProtNLM"/>
    </source>
</evidence>
<accession>A0ABD3NH27</accession>
<keyword evidence="4" id="KW-0325">Glycoprotein</keyword>
<feature type="region of interest" description="Disordered" evidence="5">
    <location>
        <begin position="285"/>
        <end position="312"/>
    </location>
</feature>
<organism evidence="6 7">
    <name type="scientific">Stephanodiscus triporus</name>
    <dbReference type="NCBI Taxonomy" id="2934178"/>
    <lineage>
        <taxon>Eukaryota</taxon>
        <taxon>Sar</taxon>
        <taxon>Stramenopiles</taxon>
        <taxon>Ochrophyta</taxon>
        <taxon>Bacillariophyta</taxon>
        <taxon>Coscinodiscophyceae</taxon>
        <taxon>Thalassiosirophycidae</taxon>
        <taxon>Stephanodiscales</taxon>
        <taxon>Stephanodiscaceae</taxon>
        <taxon>Stephanodiscus</taxon>
    </lineage>
</organism>
<protein>
    <recommendedName>
        <fullName evidence="8">Glycoside hydrolase family 5 domain-containing protein</fullName>
    </recommendedName>
</protein>
<evidence type="ECO:0000313" key="7">
    <source>
        <dbReference type="Proteomes" id="UP001530315"/>
    </source>
</evidence>
<evidence type="ECO:0000256" key="2">
    <source>
        <dbReference type="ARBA" id="ARBA00022729"/>
    </source>
</evidence>
<evidence type="ECO:0000313" key="6">
    <source>
        <dbReference type="EMBL" id="KAL3774839.1"/>
    </source>
</evidence>
<name>A0ABD3NH27_9STRA</name>
<dbReference type="PANTHER" id="PTHR31468">
    <property type="entry name" value="1,3-BETA-GLUCANOSYLTRANSFERASE GAS1"/>
    <property type="match status" value="1"/>
</dbReference>
<dbReference type="Proteomes" id="UP001530315">
    <property type="component" value="Unassembled WGS sequence"/>
</dbReference>
<keyword evidence="3" id="KW-1015">Disulfide bond</keyword>
<dbReference type="InterPro" id="IPR017853">
    <property type="entry name" value="GH"/>
</dbReference>
<keyword evidence="7" id="KW-1185">Reference proteome</keyword>
<comment type="caution">
    <text evidence="6">The sequence shown here is derived from an EMBL/GenBank/DDBJ whole genome shotgun (WGS) entry which is preliminary data.</text>
</comment>
<dbReference type="Gene3D" id="3.20.20.80">
    <property type="entry name" value="Glycosidases"/>
    <property type="match status" value="1"/>
</dbReference>
<dbReference type="SUPFAM" id="SSF51445">
    <property type="entry name" value="(Trans)glycosidases"/>
    <property type="match status" value="1"/>
</dbReference>